<name>A0A3M6T9U6_POCDA</name>
<protein>
    <submittedName>
        <fullName evidence="2">Uncharacterized protein</fullName>
    </submittedName>
</protein>
<keyword evidence="3" id="KW-1185">Reference proteome</keyword>
<evidence type="ECO:0000256" key="1">
    <source>
        <dbReference type="SAM" id="MobiDB-lite"/>
    </source>
</evidence>
<comment type="caution">
    <text evidence="2">The sequence shown here is derived from an EMBL/GenBank/DDBJ whole genome shotgun (WGS) entry which is preliminary data.</text>
</comment>
<sequence length="364" mass="41951">MKRYEVFRSRDPQVSFWLQKNGFQNQRSANKDEETRGKEPRKRIEKMKKATRTKEVRFESMQVTIRPNSDGKILGLRSNKMETGRLDKERLKKKDKALATMPSQDLTERDSYEMNEPTKNSYRLGNGIRSFSSPLKVGKLDEQVTGKAGLHSITRRNSLLSLSSERPSYIPVLIRNNNTRLRKYSFSENCTTTNTQQTGKREVRATERDNPSEEAMFKSNNTKLELGNVSLQQTTHIINPPRVTKGKSILHVEAIRGANKYNEKRTDDQLRKEIKTCSNPQRTTDINGNHISINQRRTITDSYSDGSDEDIGFKLNEEDSLQSYSFEMQQKAVTHNYPSSMYSARGNLLSWLGEVNKNNPQLWS</sequence>
<dbReference type="AlphaFoldDB" id="A0A3M6T9U6"/>
<feature type="region of interest" description="Disordered" evidence="1">
    <location>
        <begin position="18"/>
        <end position="49"/>
    </location>
</feature>
<accession>A0A3M6T9U6</accession>
<dbReference type="EMBL" id="RCHS01004043">
    <property type="protein sequence ID" value="RMX38155.1"/>
    <property type="molecule type" value="Genomic_DNA"/>
</dbReference>
<reference evidence="2 3" key="1">
    <citation type="journal article" date="2018" name="Sci. Rep.">
        <title>Comparative analysis of the Pocillopora damicornis genome highlights role of immune system in coral evolution.</title>
        <authorList>
            <person name="Cunning R."/>
            <person name="Bay R.A."/>
            <person name="Gillette P."/>
            <person name="Baker A.C."/>
            <person name="Traylor-Knowles N."/>
        </authorList>
    </citation>
    <scope>NUCLEOTIDE SEQUENCE [LARGE SCALE GENOMIC DNA]</scope>
    <source>
        <strain evidence="2">RSMAS</strain>
        <tissue evidence="2">Whole animal</tissue>
    </source>
</reference>
<organism evidence="2 3">
    <name type="scientific">Pocillopora damicornis</name>
    <name type="common">Cauliflower coral</name>
    <name type="synonym">Millepora damicornis</name>
    <dbReference type="NCBI Taxonomy" id="46731"/>
    <lineage>
        <taxon>Eukaryota</taxon>
        <taxon>Metazoa</taxon>
        <taxon>Cnidaria</taxon>
        <taxon>Anthozoa</taxon>
        <taxon>Hexacorallia</taxon>
        <taxon>Scleractinia</taxon>
        <taxon>Astrocoeniina</taxon>
        <taxon>Pocilloporidae</taxon>
        <taxon>Pocillopora</taxon>
    </lineage>
</organism>
<feature type="compositionally biased region" description="Basic and acidic residues" evidence="1">
    <location>
        <begin position="29"/>
        <end position="38"/>
    </location>
</feature>
<feature type="compositionally biased region" description="Polar residues" evidence="1">
    <location>
        <begin position="18"/>
        <end position="28"/>
    </location>
</feature>
<dbReference type="Proteomes" id="UP000275408">
    <property type="component" value="Unassembled WGS sequence"/>
</dbReference>
<evidence type="ECO:0000313" key="3">
    <source>
        <dbReference type="Proteomes" id="UP000275408"/>
    </source>
</evidence>
<feature type="compositionally biased region" description="Basic and acidic residues" evidence="1">
    <location>
        <begin position="199"/>
        <end position="211"/>
    </location>
</feature>
<feature type="compositionally biased region" description="Basic residues" evidence="1">
    <location>
        <begin position="39"/>
        <end position="49"/>
    </location>
</feature>
<proteinExistence type="predicted"/>
<feature type="region of interest" description="Disordered" evidence="1">
    <location>
        <begin position="94"/>
        <end position="125"/>
    </location>
</feature>
<evidence type="ECO:0000313" key="2">
    <source>
        <dbReference type="EMBL" id="RMX38155.1"/>
    </source>
</evidence>
<gene>
    <name evidence="2" type="ORF">pdam_00014755</name>
</gene>
<feature type="region of interest" description="Disordered" evidence="1">
    <location>
        <begin position="191"/>
        <end position="211"/>
    </location>
</feature>